<protein>
    <recommendedName>
        <fullName evidence="2">LYR motif-containing protein Cup1-like N-terminal domain-containing protein</fullName>
    </recommendedName>
</protein>
<evidence type="ECO:0000313" key="3">
    <source>
        <dbReference type="EMBL" id="KEF57594.1"/>
    </source>
</evidence>
<feature type="compositionally biased region" description="Basic and acidic residues" evidence="1">
    <location>
        <begin position="128"/>
        <end position="141"/>
    </location>
</feature>
<dbReference type="InterPro" id="IPR046896">
    <property type="entry name" value="Cup1-like_N"/>
</dbReference>
<dbReference type="HOGENOM" id="CLU_037437_2_0_1"/>
<evidence type="ECO:0000256" key="1">
    <source>
        <dbReference type="SAM" id="MobiDB-lite"/>
    </source>
</evidence>
<dbReference type="RefSeq" id="XP_013260184.1">
    <property type="nucleotide sequence ID" value="XM_013404730.1"/>
</dbReference>
<feature type="region of interest" description="Disordered" evidence="1">
    <location>
        <begin position="228"/>
        <end position="268"/>
    </location>
</feature>
<organism evidence="3 4">
    <name type="scientific">Exophiala aquamarina CBS 119918</name>
    <dbReference type="NCBI Taxonomy" id="1182545"/>
    <lineage>
        <taxon>Eukaryota</taxon>
        <taxon>Fungi</taxon>
        <taxon>Dikarya</taxon>
        <taxon>Ascomycota</taxon>
        <taxon>Pezizomycotina</taxon>
        <taxon>Eurotiomycetes</taxon>
        <taxon>Chaetothyriomycetidae</taxon>
        <taxon>Chaetothyriales</taxon>
        <taxon>Herpotrichiellaceae</taxon>
        <taxon>Exophiala</taxon>
    </lineage>
</organism>
<dbReference type="GeneID" id="25280437"/>
<feature type="region of interest" description="Disordered" evidence="1">
    <location>
        <begin position="123"/>
        <end position="146"/>
    </location>
</feature>
<dbReference type="VEuPathDB" id="FungiDB:A1O9_05512"/>
<gene>
    <name evidence="3" type="ORF">A1O9_05512</name>
</gene>
<comment type="caution">
    <text evidence="3">The sequence shown here is derived from an EMBL/GenBank/DDBJ whole genome shotgun (WGS) entry which is preliminary data.</text>
</comment>
<keyword evidence="4" id="KW-1185">Reference proteome</keyword>
<evidence type="ECO:0000313" key="4">
    <source>
        <dbReference type="Proteomes" id="UP000027920"/>
    </source>
</evidence>
<name>A0A072PBU6_9EURO</name>
<proteinExistence type="predicted"/>
<reference evidence="3 4" key="1">
    <citation type="submission" date="2013-03" db="EMBL/GenBank/DDBJ databases">
        <title>The Genome Sequence of Exophiala aquamarina CBS 119918.</title>
        <authorList>
            <consortium name="The Broad Institute Genomics Platform"/>
            <person name="Cuomo C."/>
            <person name="de Hoog S."/>
            <person name="Gorbushina A."/>
            <person name="Walker B."/>
            <person name="Young S.K."/>
            <person name="Zeng Q."/>
            <person name="Gargeya S."/>
            <person name="Fitzgerald M."/>
            <person name="Haas B."/>
            <person name="Abouelleil A."/>
            <person name="Allen A.W."/>
            <person name="Alvarado L."/>
            <person name="Arachchi H.M."/>
            <person name="Berlin A.M."/>
            <person name="Chapman S.B."/>
            <person name="Gainer-Dewar J."/>
            <person name="Goldberg J."/>
            <person name="Griggs A."/>
            <person name="Gujja S."/>
            <person name="Hansen M."/>
            <person name="Howarth C."/>
            <person name="Imamovic A."/>
            <person name="Ireland A."/>
            <person name="Larimer J."/>
            <person name="McCowan C."/>
            <person name="Murphy C."/>
            <person name="Pearson M."/>
            <person name="Poon T.W."/>
            <person name="Priest M."/>
            <person name="Roberts A."/>
            <person name="Saif S."/>
            <person name="Shea T."/>
            <person name="Sisk P."/>
            <person name="Sykes S."/>
            <person name="Wortman J."/>
            <person name="Nusbaum C."/>
            <person name="Birren B."/>
        </authorList>
    </citation>
    <scope>NUCLEOTIDE SEQUENCE [LARGE SCALE GENOMIC DNA]</scope>
    <source>
        <strain evidence="3 4">CBS 119918</strain>
    </source>
</reference>
<dbReference type="EMBL" id="AMGV01000004">
    <property type="protein sequence ID" value="KEF57594.1"/>
    <property type="molecule type" value="Genomic_DNA"/>
</dbReference>
<dbReference type="AlphaFoldDB" id="A0A072PBU6"/>
<evidence type="ECO:0000259" key="2">
    <source>
        <dbReference type="Pfam" id="PF20263"/>
    </source>
</evidence>
<dbReference type="Pfam" id="PF20263">
    <property type="entry name" value="LYRM2-like"/>
    <property type="match status" value="1"/>
</dbReference>
<sequence length="378" mass="42845">MTTTNPIHLYRSLLREASYLPLARCRSYVKDYIKQSFHRYQPRRDRAHLTIPDGFPQAHKGNRELTLQRQVALLKKGRSFLSILTRANQGSMKPFEKILSMTYGRTGRRRYELLDAFNSPVLTTRGLPPEERAPEPRDAKRSPHWKPPAHMEALLASQAKQEGYMLRSAKPKVKTPFQLKPATNIWGKHISERRRTNQLHEWYLNNTRGVLPPLPAQEYQELLSIATGETPMPDIPTRRPVASSPSHSLPSPWGDGTTTAAASRTEEANSIKKASTLLLRGPLGQRQERLAATSGSTSSFDRAIASNNPQGRLRFRKRFIQRRIQRTVLQQTPLAHVAEKAKRTLAFSWTDGRSHAMASKAALPNVANNQRQTKLLFG</sequence>
<dbReference type="OrthoDB" id="5521299at2759"/>
<dbReference type="CDD" id="cd20273">
    <property type="entry name" value="Complex1_LYR_unchar"/>
    <property type="match status" value="1"/>
</dbReference>
<feature type="domain" description="LYR motif-containing protein Cup1-like N-terminal" evidence="2">
    <location>
        <begin position="9"/>
        <end position="114"/>
    </location>
</feature>
<dbReference type="Proteomes" id="UP000027920">
    <property type="component" value="Unassembled WGS sequence"/>
</dbReference>
<accession>A0A072PBU6</accession>